<keyword evidence="5 7" id="KW-0072">Autophagy</keyword>
<keyword evidence="6 8" id="KW-0175">Coiled coil</keyword>
<dbReference type="GO" id="GO:0000422">
    <property type="term" value="P:autophagy of mitochondrion"/>
    <property type="evidence" value="ECO:0007669"/>
    <property type="project" value="TreeGrafter"/>
</dbReference>
<organism evidence="12 13">
    <name type="scientific">Morchella conica CCBAS932</name>
    <dbReference type="NCBI Taxonomy" id="1392247"/>
    <lineage>
        <taxon>Eukaryota</taxon>
        <taxon>Fungi</taxon>
        <taxon>Dikarya</taxon>
        <taxon>Ascomycota</taxon>
        <taxon>Pezizomycotina</taxon>
        <taxon>Pezizomycetes</taxon>
        <taxon>Pezizales</taxon>
        <taxon>Morchellaceae</taxon>
        <taxon>Morchella</taxon>
    </lineage>
</organism>
<feature type="coiled-coil region" evidence="8">
    <location>
        <begin position="815"/>
        <end position="863"/>
    </location>
</feature>
<dbReference type="InParanoid" id="A0A3N4KQ54"/>
<comment type="function">
    <text evidence="7">Involved in cytoplasm to vacuole transport (Cvt), pexophagy, mitophagy and nucleophagy. Recruits mitochondria for their selective degradation via autophagy (mitophagy) during starvation. Works as scaffold proteins that recruit ATG proteins to the pre-autophagosome (PAS), the site of vesicle/autophagosome formation. Required for the Cvt vesicles completion.</text>
</comment>
<evidence type="ECO:0000256" key="6">
    <source>
        <dbReference type="ARBA" id="ARBA00023054"/>
    </source>
</evidence>
<accession>A0A3N4KQ54</accession>
<evidence type="ECO:0000256" key="8">
    <source>
        <dbReference type="SAM" id="Coils"/>
    </source>
</evidence>
<keyword evidence="7" id="KW-0472">Membrane</keyword>
<feature type="region of interest" description="Disordered" evidence="9">
    <location>
        <begin position="594"/>
        <end position="625"/>
    </location>
</feature>
<dbReference type="InterPro" id="IPR045326">
    <property type="entry name" value="ATG17-like_dom"/>
</dbReference>
<dbReference type="GO" id="GO:0061709">
    <property type="term" value="P:reticulophagy"/>
    <property type="evidence" value="ECO:0007669"/>
    <property type="project" value="TreeGrafter"/>
</dbReference>
<evidence type="ECO:0000256" key="7">
    <source>
        <dbReference type="RuleBase" id="RU367075"/>
    </source>
</evidence>
<keyword evidence="13" id="KW-1185">Reference proteome</keyword>
<dbReference type="Pfam" id="PF04108">
    <property type="entry name" value="ATG17_like"/>
    <property type="match status" value="1"/>
</dbReference>
<feature type="region of interest" description="Disordered" evidence="9">
    <location>
        <begin position="517"/>
        <end position="538"/>
    </location>
</feature>
<dbReference type="AlphaFoldDB" id="A0A3N4KQ54"/>
<dbReference type="PANTHER" id="PTHR13222">
    <property type="entry name" value="RB1-INDUCIBLE COILED-COIL"/>
    <property type="match status" value="1"/>
</dbReference>
<dbReference type="OrthoDB" id="447953at2759"/>
<feature type="region of interest" description="Disordered" evidence="9">
    <location>
        <begin position="660"/>
        <end position="680"/>
    </location>
</feature>
<evidence type="ECO:0000256" key="9">
    <source>
        <dbReference type="SAM" id="MobiDB-lite"/>
    </source>
</evidence>
<gene>
    <name evidence="12" type="ORF">P167DRAFT_536532</name>
</gene>
<reference evidence="12 13" key="1">
    <citation type="journal article" date="2018" name="Nat. Ecol. Evol.">
        <title>Pezizomycetes genomes reveal the molecular basis of ectomycorrhizal truffle lifestyle.</title>
        <authorList>
            <person name="Murat C."/>
            <person name="Payen T."/>
            <person name="Noel B."/>
            <person name="Kuo A."/>
            <person name="Morin E."/>
            <person name="Chen J."/>
            <person name="Kohler A."/>
            <person name="Krizsan K."/>
            <person name="Balestrini R."/>
            <person name="Da Silva C."/>
            <person name="Montanini B."/>
            <person name="Hainaut M."/>
            <person name="Levati E."/>
            <person name="Barry K.W."/>
            <person name="Belfiori B."/>
            <person name="Cichocki N."/>
            <person name="Clum A."/>
            <person name="Dockter R.B."/>
            <person name="Fauchery L."/>
            <person name="Guy J."/>
            <person name="Iotti M."/>
            <person name="Le Tacon F."/>
            <person name="Lindquist E.A."/>
            <person name="Lipzen A."/>
            <person name="Malagnac F."/>
            <person name="Mello A."/>
            <person name="Molinier V."/>
            <person name="Miyauchi S."/>
            <person name="Poulain J."/>
            <person name="Riccioni C."/>
            <person name="Rubini A."/>
            <person name="Sitrit Y."/>
            <person name="Splivallo R."/>
            <person name="Traeger S."/>
            <person name="Wang M."/>
            <person name="Zifcakova L."/>
            <person name="Wipf D."/>
            <person name="Zambonelli A."/>
            <person name="Paolocci F."/>
            <person name="Nowrousian M."/>
            <person name="Ottonello S."/>
            <person name="Baldrian P."/>
            <person name="Spatafora J.W."/>
            <person name="Henrissat B."/>
            <person name="Nagy L.G."/>
            <person name="Aury J.M."/>
            <person name="Wincker P."/>
            <person name="Grigoriev I.V."/>
            <person name="Bonfante P."/>
            <person name="Martin F.M."/>
        </authorList>
    </citation>
    <scope>NUCLEOTIDE SEQUENCE [LARGE SCALE GENOMIC DNA]</scope>
    <source>
        <strain evidence="12 13">CCBAS932</strain>
    </source>
</reference>
<feature type="compositionally biased region" description="Basic and acidic residues" evidence="9">
    <location>
        <begin position="667"/>
        <end position="680"/>
    </location>
</feature>
<dbReference type="Proteomes" id="UP000277580">
    <property type="component" value="Unassembled WGS sequence"/>
</dbReference>
<protein>
    <recommendedName>
        <fullName evidence="2 7">Autophagy-related protein 11</fullName>
    </recommendedName>
</protein>
<keyword evidence="3 7" id="KW-0813">Transport</keyword>
<feature type="region of interest" description="Disordered" evidence="9">
    <location>
        <begin position="1135"/>
        <end position="1184"/>
    </location>
</feature>
<sequence>MPILIYTAHTGECLQAESGSFASVEELRKWIDSKISLPPACQILMTSRGTNFKPASLTQERELYLFDRRHLTHPFPPPPTSPIPRVQIPTPFPTNLDSETELSSWRSLFKKRLSWSESVLSHAQMLAQQITENDTGTGVIRQAVKVAFSNLEYHSGTLNSSLGKLRDWAEGVLVDQDHVLAEWEGGVGILTRLPVHPELRRYHQTGLEEEQEAKVLADFFIIRDVQLAASTLSSLSQKFEKDVIELSETIEDIVGQTQVLKGEIQREKELAERDGVAENCKMLIGEIEVLVKKVKTDYDYVLTLQGPRAISTASKRAYASTTEYLPGLVSVVGDVGRVLQEAVKLKNEASERSTAHLQTIAHIQSLCAPVNPALTSLDSTFAEDASLRLLTLITRFPTIYGSLLIECVRRREWSAKFTSDSQRVAEDLANIKEDEEKRRRKWMRNTGSLLPFSLEGGDGVQGVVRAELTTRGDASGGLPNINRADIEAFLTMLKTMEGMEGTWKELQGLYIKLDDPQTTGGRKHGGKRPKGFKFGSIHEATSTGGDSVYVSRGDEELKTLRTEKEALQQRVQGYESRVRKLEDLIHRARATTGNVYTPSQTPQSASNTPQLTQQAFPNDGPTSPVNVRRISSENIVDRNRITTLEAELAAERELTARLQQEAAARAGSEKEMSERMRSADDTKRDLVANLEALDQQHIVERKAFQQEIEELKGKIEEAYEDLDRDEERIKSLEGELEINSVEVERLQGENARLIESVRAMEESMKGMKEVLENAKKDNLERESLVGRVKGAHERFGGEAAPDDLGKLMDGIEELIAKSVDRCKELSRQLEDVKEHGETIEKEKETLERRLESRSIKAKDLTQRLYTHNIRSIQLLEALGYRIVRNEGSTSIVKVSRSNNSDSAVLSRSSHDMSASMKKSGNLPPATAAEDVTLLYWLHDSDSSAEDEAFSAYLTNISSLDLDAFADTVTSRVKKVENDCRQLMKQCRAYREKYYRSRDEANEKIAFKSFKSGDLALFLPTRNSATRPWAAFNVGAPHFFLKEETGHNLRSRDWLLARITKIENRVVDLSRSSASIQLPPDRASLHSSDGASIDDENPFELSDGLRWYLLDAVEEKPGAPSTPGLSSSTVAAANVDAKGSLRSRKPVTGAKKTLSQITTEHSRRSSSASGRGNLHSRDGPPADVVAAVREGLEGAGVTVIEGVEKDAS</sequence>
<dbReference type="GO" id="GO:0034517">
    <property type="term" value="P:ribophagy"/>
    <property type="evidence" value="ECO:0007669"/>
    <property type="project" value="TreeGrafter"/>
</dbReference>
<feature type="region of interest" description="Disordered" evidence="9">
    <location>
        <begin position="902"/>
        <end position="923"/>
    </location>
</feature>
<dbReference type="InterPro" id="IPR019460">
    <property type="entry name" value="Atg11_C"/>
</dbReference>
<dbReference type="STRING" id="1392247.A0A3N4KQ54"/>
<evidence type="ECO:0000256" key="2">
    <source>
        <dbReference type="ARBA" id="ARBA00013804"/>
    </source>
</evidence>
<comment type="subcellular location">
    <subcellularLocation>
        <location evidence="7">Preautophagosomal structure membrane</location>
        <topology evidence="7">Peripheral membrane protein</topology>
    </subcellularLocation>
    <subcellularLocation>
        <location evidence="7">Vacuole membrane</location>
        <topology evidence="7">Peripheral membrane protein</topology>
    </subcellularLocation>
    <text evidence="7">During pexophagy, accumulates in the vacuolar membrane region, where the peroxisomes contact the vacuole.</text>
</comment>
<keyword evidence="7" id="KW-0926">Vacuole</keyword>
<dbReference type="Pfam" id="PF10377">
    <property type="entry name" value="ATG11"/>
    <property type="match status" value="1"/>
</dbReference>
<dbReference type="EMBL" id="ML119134">
    <property type="protein sequence ID" value="RPB11608.1"/>
    <property type="molecule type" value="Genomic_DNA"/>
</dbReference>
<dbReference type="GO" id="GO:0060090">
    <property type="term" value="F:molecular adaptor activity"/>
    <property type="evidence" value="ECO:0007669"/>
    <property type="project" value="TreeGrafter"/>
</dbReference>
<evidence type="ECO:0000313" key="13">
    <source>
        <dbReference type="Proteomes" id="UP000277580"/>
    </source>
</evidence>
<feature type="coiled-coil region" evidence="8">
    <location>
        <begin position="965"/>
        <end position="992"/>
    </location>
</feature>
<proteinExistence type="inferred from homology"/>
<evidence type="ECO:0000256" key="5">
    <source>
        <dbReference type="ARBA" id="ARBA00023006"/>
    </source>
</evidence>
<comment type="similarity">
    <text evidence="1 7">Belongs to the ATG11 family.</text>
</comment>
<name>A0A3N4KQ54_9PEZI</name>
<feature type="domain" description="Autophagy protein ATG17-like" evidence="10">
    <location>
        <begin position="103"/>
        <end position="450"/>
    </location>
</feature>
<keyword evidence="4 7" id="KW-0653">Protein transport</keyword>
<dbReference type="GO" id="GO:0034045">
    <property type="term" value="C:phagophore assembly site membrane"/>
    <property type="evidence" value="ECO:0007669"/>
    <property type="project" value="UniProtKB-SubCell"/>
</dbReference>
<feature type="coiled-coil region" evidence="8">
    <location>
        <begin position="550"/>
        <end position="591"/>
    </location>
</feature>
<dbReference type="GO" id="GO:0019901">
    <property type="term" value="F:protein kinase binding"/>
    <property type="evidence" value="ECO:0007669"/>
    <property type="project" value="TreeGrafter"/>
</dbReference>
<evidence type="ECO:0000259" key="11">
    <source>
        <dbReference type="Pfam" id="PF10377"/>
    </source>
</evidence>
<dbReference type="GO" id="GO:0015031">
    <property type="term" value="P:protein transport"/>
    <property type="evidence" value="ECO:0007669"/>
    <property type="project" value="UniProtKB-KW"/>
</dbReference>
<dbReference type="GO" id="GO:0000045">
    <property type="term" value="P:autophagosome assembly"/>
    <property type="evidence" value="ECO:0007669"/>
    <property type="project" value="UniProtKB-UniRule"/>
</dbReference>
<dbReference type="GO" id="GO:1903599">
    <property type="term" value="P:positive regulation of autophagy of mitochondrion"/>
    <property type="evidence" value="ECO:0007669"/>
    <property type="project" value="UniProtKB-UniRule"/>
</dbReference>
<evidence type="ECO:0000259" key="10">
    <source>
        <dbReference type="Pfam" id="PF04108"/>
    </source>
</evidence>
<feature type="domain" description="Autophagy-related protein 11 C-terminal" evidence="11">
    <location>
        <begin position="966"/>
        <end position="1112"/>
    </location>
</feature>
<dbReference type="InterPro" id="IPR040040">
    <property type="entry name" value="ATG11"/>
</dbReference>
<evidence type="ECO:0000256" key="1">
    <source>
        <dbReference type="ARBA" id="ARBA00009729"/>
    </source>
</evidence>
<evidence type="ECO:0000256" key="3">
    <source>
        <dbReference type="ARBA" id="ARBA00022448"/>
    </source>
</evidence>
<evidence type="ECO:0000313" key="12">
    <source>
        <dbReference type="EMBL" id="RPB11608.1"/>
    </source>
</evidence>
<dbReference type="GO" id="GO:1990316">
    <property type="term" value="C:Atg1/ULK1 kinase complex"/>
    <property type="evidence" value="ECO:0007669"/>
    <property type="project" value="TreeGrafter"/>
</dbReference>
<dbReference type="GO" id="GO:0005774">
    <property type="term" value="C:vacuolar membrane"/>
    <property type="evidence" value="ECO:0007669"/>
    <property type="project" value="UniProtKB-SubCell"/>
</dbReference>
<dbReference type="GO" id="GO:0034727">
    <property type="term" value="P:piecemeal microautophagy of the nucleus"/>
    <property type="evidence" value="ECO:0007669"/>
    <property type="project" value="TreeGrafter"/>
</dbReference>
<dbReference type="PANTHER" id="PTHR13222:SF1">
    <property type="entry name" value="RB1-INDUCIBLE COILED-COIL PROTEIN 1"/>
    <property type="match status" value="1"/>
</dbReference>
<dbReference type="FunCoup" id="A0A3N4KQ54">
    <property type="interactions" value="149"/>
</dbReference>
<evidence type="ECO:0000256" key="4">
    <source>
        <dbReference type="ARBA" id="ARBA00022927"/>
    </source>
</evidence>
<comment type="subunit">
    <text evidence="7">Homodimer.</text>
</comment>
<feature type="compositionally biased region" description="Basic residues" evidence="9">
    <location>
        <begin position="521"/>
        <end position="531"/>
    </location>
</feature>